<keyword evidence="2" id="KW-1185">Reference proteome</keyword>
<protein>
    <submittedName>
        <fullName evidence="3">Phage protein</fullName>
    </submittedName>
</protein>
<dbReference type="Proteomes" id="UP000036681">
    <property type="component" value="Unplaced"/>
</dbReference>
<dbReference type="WBParaSite" id="ALUE_0000635501-mRNA-1">
    <property type="protein sequence ID" value="ALUE_0000635501-mRNA-1"/>
    <property type="gene ID" value="ALUE_0000635501"/>
</dbReference>
<proteinExistence type="predicted"/>
<evidence type="ECO:0000313" key="2">
    <source>
        <dbReference type="Proteomes" id="UP000036681"/>
    </source>
</evidence>
<feature type="region of interest" description="Disordered" evidence="1">
    <location>
        <begin position="1"/>
        <end position="20"/>
    </location>
</feature>
<reference evidence="3" key="1">
    <citation type="submission" date="2017-02" db="UniProtKB">
        <authorList>
            <consortium name="WormBaseParasite"/>
        </authorList>
    </citation>
    <scope>IDENTIFICATION</scope>
</reference>
<accession>A0A0M3HUA7</accession>
<evidence type="ECO:0000313" key="3">
    <source>
        <dbReference type="WBParaSite" id="ALUE_0000635501-mRNA-1"/>
    </source>
</evidence>
<sequence length="93" mass="10087">MRPVTPNAEMTKEKGVKGGSRRISDVYVGMLRVEFSLVLGRNAARSISERVEMTKPRSCKRTCGVACGVVTRPAGAIDDAFIHCNCAESTLEL</sequence>
<organism evidence="2 3">
    <name type="scientific">Ascaris lumbricoides</name>
    <name type="common">Giant roundworm</name>
    <dbReference type="NCBI Taxonomy" id="6252"/>
    <lineage>
        <taxon>Eukaryota</taxon>
        <taxon>Metazoa</taxon>
        <taxon>Ecdysozoa</taxon>
        <taxon>Nematoda</taxon>
        <taxon>Chromadorea</taxon>
        <taxon>Rhabditida</taxon>
        <taxon>Spirurina</taxon>
        <taxon>Ascaridomorpha</taxon>
        <taxon>Ascaridoidea</taxon>
        <taxon>Ascarididae</taxon>
        <taxon>Ascaris</taxon>
    </lineage>
</organism>
<name>A0A0M3HUA7_ASCLU</name>
<dbReference type="AlphaFoldDB" id="A0A0M3HUA7"/>
<evidence type="ECO:0000256" key="1">
    <source>
        <dbReference type="SAM" id="MobiDB-lite"/>
    </source>
</evidence>